<gene>
    <name evidence="1" type="ORF">NDU88_001154</name>
</gene>
<name>A0AAV7NEW2_PLEWA</name>
<comment type="caution">
    <text evidence="1">The sequence shown here is derived from an EMBL/GenBank/DDBJ whole genome shotgun (WGS) entry which is preliminary data.</text>
</comment>
<proteinExistence type="predicted"/>
<evidence type="ECO:0000313" key="2">
    <source>
        <dbReference type="Proteomes" id="UP001066276"/>
    </source>
</evidence>
<dbReference type="AlphaFoldDB" id="A0AAV7NEW2"/>
<sequence>MQHMFWCCPAVDDMWISDLEALMEVSGFADLCTGEGSILGLFKHSSTAIAMNCFIDLALLTVRRLITTTWKAQVLPDVRHWCAATMKWGRAEAVARRHKEIQSLRSLSTAGDWDTLLQARDTYYKGLAD</sequence>
<dbReference type="Proteomes" id="UP001066276">
    <property type="component" value="Chromosome 8"/>
</dbReference>
<reference evidence="1" key="1">
    <citation type="journal article" date="2022" name="bioRxiv">
        <title>Sequencing and chromosome-scale assembly of the giantPleurodeles waltlgenome.</title>
        <authorList>
            <person name="Brown T."/>
            <person name="Elewa A."/>
            <person name="Iarovenko S."/>
            <person name="Subramanian E."/>
            <person name="Araus A.J."/>
            <person name="Petzold A."/>
            <person name="Susuki M."/>
            <person name="Suzuki K.-i.T."/>
            <person name="Hayashi T."/>
            <person name="Toyoda A."/>
            <person name="Oliveira C."/>
            <person name="Osipova E."/>
            <person name="Leigh N.D."/>
            <person name="Simon A."/>
            <person name="Yun M.H."/>
        </authorList>
    </citation>
    <scope>NUCLEOTIDE SEQUENCE</scope>
    <source>
        <strain evidence="1">20211129_DDA</strain>
        <tissue evidence="1">Liver</tissue>
    </source>
</reference>
<dbReference type="EMBL" id="JANPWB010000012">
    <property type="protein sequence ID" value="KAJ1112893.1"/>
    <property type="molecule type" value="Genomic_DNA"/>
</dbReference>
<evidence type="ECO:0000313" key="1">
    <source>
        <dbReference type="EMBL" id="KAJ1112893.1"/>
    </source>
</evidence>
<accession>A0AAV7NEW2</accession>
<organism evidence="1 2">
    <name type="scientific">Pleurodeles waltl</name>
    <name type="common">Iberian ribbed newt</name>
    <dbReference type="NCBI Taxonomy" id="8319"/>
    <lineage>
        <taxon>Eukaryota</taxon>
        <taxon>Metazoa</taxon>
        <taxon>Chordata</taxon>
        <taxon>Craniata</taxon>
        <taxon>Vertebrata</taxon>
        <taxon>Euteleostomi</taxon>
        <taxon>Amphibia</taxon>
        <taxon>Batrachia</taxon>
        <taxon>Caudata</taxon>
        <taxon>Salamandroidea</taxon>
        <taxon>Salamandridae</taxon>
        <taxon>Pleurodelinae</taxon>
        <taxon>Pleurodeles</taxon>
    </lineage>
</organism>
<protein>
    <submittedName>
        <fullName evidence="1">Uncharacterized protein</fullName>
    </submittedName>
</protein>
<keyword evidence="2" id="KW-1185">Reference proteome</keyword>